<evidence type="ECO:0000313" key="1">
    <source>
        <dbReference type="EMBL" id="ODA29553.1"/>
    </source>
</evidence>
<dbReference type="Proteomes" id="UP000094828">
    <property type="component" value="Unassembled WGS sequence"/>
</dbReference>
<keyword evidence="2" id="KW-1185">Reference proteome</keyword>
<dbReference type="AlphaFoldDB" id="A0A1C3E8I2"/>
<dbReference type="EMBL" id="LYDR01000127">
    <property type="protein sequence ID" value="ODA29553.1"/>
    <property type="molecule type" value="Genomic_DNA"/>
</dbReference>
<protein>
    <submittedName>
        <fullName evidence="1">Uncharacterized protein</fullName>
    </submittedName>
</protein>
<organism evidence="1 2">
    <name type="scientific">Planctopirus hydrillae</name>
    <dbReference type="NCBI Taxonomy" id="1841610"/>
    <lineage>
        <taxon>Bacteria</taxon>
        <taxon>Pseudomonadati</taxon>
        <taxon>Planctomycetota</taxon>
        <taxon>Planctomycetia</taxon>
        <taxon>Planctomycetales</taxon>
        <taxon>Planctomycetaceae</taxon>
        <taxon>Planctopirus</taxon>
    </lineage>
</organism>
<comment type="caution">
    <text evidence="1">The sequence shown here is derived from an EMBL/GenBank/DDBJ whole genome shotgun (WGS) entry which is preliminary data.</text>
</comment>
<proteinExistence type="predicted"/>
<gene>
    <name evidence="1" type="ORF">A6X21_07690</name>
</gene>
<accession>A0A1C3E8I2</accession>
<reference evidence="1 2" key="1">
    <citation type="submission" date="2016-05" db="EMBL/GenBank/DDBJ databases">
        <title>Genomic and physiological characterization of Planctopirus sp. isolated from fresh water lake.</title>
        <authorList>
            <person name="Subhash Y."/>
            <person name="Ramana C."/>
        </authorList>
    </citation>
    <scope>NUCLEOTIDE SEQUENCE [LARGE SCALE GENOMIC DNA]</scope>
    <source>
        <strain evidence="1 2">JC280</strain>
    </source>
</reference>
<name>A0A1C3E8I2_9PLAN</name>
<sequence length="84" mass="9562">MSAFHGPPEAVARVDRATFQRHHRWASTGRKGSFPGELVQIGDLLRHPIDPLRTTQRSLLNKSRLCKITLFDAEFCQYAMRPAT</sequence>
<evidence type="ECO:0000313" key="2">
    <source>
        <dbReference type="Proteomes" id="UP000094828"/>
    </source>
</evidence>